<dbReference type="PANTHER" id="PTHR31662">
    <property type="entry name" value="BNAANNG10740D PROTEIN-RELATED"/>
    <property type="match status" value="1"/>
</dbReference>
<feature type="compositionally biased region" description="Basic and acidic residues" evidence="2">
    <location>
        <begin position="1"/>
        <end position="30"/>
    </location>
</feature>
<sequence>MVATKRLGDHSDSNSDDSLTRKRDDDVDAMRRKRKQLKTTTATLVPPSASKIKWTKNDELVILGGIVDFENETKLSFRSDRDALYHYIKDYVESNFSKRQLIDKVRSLKRKFIDNQARSNDGKELSFTDTDDDAIFKLSMMIWAKNETEHVGEDLNQAKDVPSGGQERKNVTCTEQEQVSVEVENGEKEKLDQAKDVPCEEQEDMDVPCEEQEGKDMPCEEQERVSVENDNGEQEMSEEDGVGELGVMEDTLDSGITLLDSAKNGEKDKSEEEGVYELGVLQGILEGDTFYQNCGKFQQKMLRQNLEKIGAEKRKQLIDEWNALMVEELKLYVKKLTFLAELLEMGEVSP</sequence>
<dbReference type="PANTHER" id="PTHR31662:SF49">
    <property type="entry name" value="GLABROUS1 ENHANCER-BINDING PROTEIN-RELATED"/>
    <property type="match status" value="1"/>
</dbReference>
<protein>
    <recommendedName>
        <fullName evidence="3">Glabrous enhancer-binding protein-like DBD domain-containing protein</fullName>
    </recommendedName>
</protein>
<dbReference type="InterPro" id="IPR007592">
    <property type="entry name" value="GEBP"/>
</dbReference>
<dbReference type="eggNOG" id="ENOG502R6TU">
    <property type="taxonomic scope" value="Eukaryota"/>
</dbReference>
<evidence type="ECO:0000313" key="4">
    <source>
        <dbReference type="EMBL" id="EOA27402.1"/>
    </source>
</evidence>
<accession>R0FWQ6</accession>
<organism evidence="4 5">
    <name type="scientific">Capsella rubella</name>
    <dbReference type="NCBI Taxonomy" id="81985"/>
    <lineage>
        <taxon>Eukaryota</taxon>
        <taxon>Viridiplantae</taxon>
        <taxon>Streptophyta</taxon>
        <taxon>Embryophyta</taxon>
        <taxon>Tracheophyta</taxon>
        <taxon>Spermatophyta</taxon>
        <taxon>Magnoliopsida</taxon>
        <taxon>eudicotyledons</taxon>
        <taxon>Gunneridae</taxon>
        <taxon>Pentapetalae</taxon>
        <taxon>rosids</taxon>
        <taxon>malvids</taxon>
        <taxon>Brassicales</taxon>
        <taxon>Brassicaceae</taxon>
        <taxon>Camelineae</taxon>
        <taxon>Capsella</taxon>
    </lineage>
</organism>
<comment type="similarity">
    <text evidence="1">Belongs to the GeBP family.</text>
</comment>
<gene>
    <name evidence="4" type="ORF">CARUB_v10023535mg</name>
</gene>
<dbReference type="EMBL" id="KB870808">
    <property type="protein sequence ID" value="EOA27402.1"/>
    <property type="molecule type" value="Genomic_DNA"/>
</dbReference>
<proteinExistence type="inferred from homology"/>
<evidence type="ECO:0000259" key="3">
    <source>
        <dbReference type="Pfam" id="PF04504"/>
    </source>
</evidence>
<feature type="region of interest" description="Disordered" evidence="2">
    <location>
        <begin position="1"/>
        <end position="33"/>
    </location>
</feature>
<dbReference type="InterPro" id="IPR053932">
    <property type="entry name" value="GeBP-like_DBD"/>
</dbReference>
<feature type="domain" description="Glabrous enhancer-binding protein-like DBD" evidence="3">
    <location>
        <begin position="53"/>
        <end position="143"/>
    </location>
</feature>
<dbReference type="GO" id="GO:0006355">
    <property type="term" value="P:regulation of DNA-templated transcription"/>
    <property type="evidence" value="ECO:0007669"/>
    <property type="project" value="InterPro"/>
</dbReference>
<dbReference type="KEGG" id="crb:17889794"/>
<evidence type="ECO:0000313" key="5">
    <source>
        <dbReference type="Proteomes" id="UP000029121"/>
    </source>
</evidence>
<dbReference type="Pfam" id="PF04504">
    <property type="entry name" value="GeBP-like_DBD"/>
    <property type="match status" value="1"/>
</dbReference>
<dbReference type="Proteomes" id="UP000029121">
    <property type="component" value="Unassembled WGS sequence"/>
</dbReference>
<dbReference type="AlphaFoldDB" id="R0FWQ6"/>
<name>R0FWQ6_9BRAS</name>
<dbReference type="STRING" id="81985.R0FWQ6"/>
<dbReference type="GO" id="GO:0005634">
    <property type="term" value="C:nucleus"/>
    <property type="evidence" value="ECO:0007669"/>
    <property type="project" value="TreeGrafter"/>
</dbReference>
<dbReference type="OrthoDB" id="1885109at2759"/>
<feature type="region of interest" description="Disordered" evidence="2">
    <location>
        <begin position="156"/>
        <end position="220"/>
    </location>
</feature>
<evidence type="ECO:0000256" key="2">
    <source>
        <dbReference type="SAM" id="MobiDB-lite"/>
    </source>
</evidence>
<feature type="compositionally biased region" description="Acidic residues" evidence="2">
    <location>
        <begin position="199"/>
        <end position="211"/>
    </location>
</feature>
<feature type="compositionally biased region" description="Basic and acidic residues" evidence="2">
    <location>
        <begin position="185"/>
        <end position="198"/>
    </location>
</feature>
<keyword evidence="5" id="KW-1185">Reference proteome</keyword>
<reference evidence="5" key="1">
    <citation type="journal article" date="2013" name="Nat. Genet.">
        <title>The Capsella rubella genome and the genomic consequences of rapid mating system evolution.</title>
        <authorList>
            <person name="Slotte T."/>
            <person name="Hazzouri K.M."/>
            <person name="Agren J.A."/>
            <person name="Koenig D."/>
            <person name="Maumus F."/>
            <person name="Guo Y.L."/>
            <person name="Steige K."/>
            <person name="Platts A.E."/>
            <person name="Escobar J.S."/>
            <person name="Newman L.K."/>
            <person name="Wang W."/>
            <person name="Mandakova T."/>
            <person name="Vello E."/>
            <person name="Smith L.M."/>
            <person name="Henz S.R."/>
            <person name="Steffen J."/>
            <person name="Takuno S."/>
            <person name="Brandvain Y."/>
            <person name="Coop G."/>
            <person name="Andolfatto P."/>
            <person name="Hu T.T."/>
            <person name="Blanchette M."/>
            <person name="Clark R.M."/>
            <person name="Quesneville H."/>
            <person name="Nordborg M."/>
            <person name="Gaut B.S."/>
            <person name="Lysak M.A."/>
            <person name="Jenkins J."/>
            <person name="Grimwood J."/>
            <person name="Chapman J."/>
            <person name="Prochnik S."/>
            <person name="Shu S."/>
            <person name="Rokhsar D."/>
            <person name="Schmutz J."/>
            <person name="Weigel D."/>
            <person name="Wright S.I."/>
        </authorList>
    </citation>
    <scope>NUCLEOTIDE SEQUENCE [LARGE SCALE GENOMIC DNA]</scope>
    <source>
        <strain evidence="5">cv. Monte Gargano</strain>
    </source>
</reference>
<evidence type="ECO:0000256" key="1">
    <source>
        <dbReference type="ARBA" id="ARBA00010820"/>
    </source>
</evidence>